<dbReference type="InterPro" id="IPR001867">
    <property type="entry name" value="OmpR/PhoB-type_DNA-bd"/>
</dbReference>
<dbReference type="SMART" id="SM00448">
    <property type="entry name" value="REC"/>
    <property type="match status" value="1"/>
</dbReference>
<dbReference type="Pfam" id="PF00072">
    <property type="entry name" value="Response_reg"/>
    <property type="match status" value="1"/>
</dbReference>
<dbReference type="SUPFAM" id="SSF52172">
    <property type="entry name" value="CheY-like"/>
    <property type="match status" value="1"/>
</dbReference>
<dbReference type="EMBL" id="LT629760">
    <property type="protein sequence ID" value="SDS08430.1"/>
    <property type="molecule type" value="Genomic_DNA"/>
</dbReference>
<dbReference type="Gene3D" id="1.10.10.10">
    <property type="entry name" value="Winged helix-like DNA-binding domain superfamily/Winged helix DNA-binding domain"/>
    <property type="match status" value="1"/>
</dbReference>
<dbReference type="SMART" id="SM00862">
    <property type="entry name" value="Trans_reg_C"/>
    <property type="match status" value="1"/>
</dbReference>
<gene>
    <name evidence="8" type="ORF">SAMN04490205_1410</name>
</gene>
<evidence type="ECO:0000256" key="2">
    <source>
        <dbReference type="ARBA" id="ARBA00023012"/>
    </source>
</evidence>
<evidence type="ECO:0000313" key="9">
    <source>
        <dbReference type="Proteomes" id="UP000183126"/>
    </source>
</evidence>
<evidence type="ECO:0000259" key="6">
    <source>
        <dbReference type="PROSITE" id="PS50110"/>
    </source>
</evidence>
<evidence type="ECO:0000313" key="8">
    <source>
        <dbReference type="EMBL" id="SDS08430.1"/>
    </source>
</evidence>
<dbReference type="CDD" id="cd17574">
    <property type="entry name" value="REC_OmpR"/>
    <property type="match status" value="1"/>
</dbReference>
<dbReference type="Proteomes" id="UP000183126">
    <property type="component" value="Chromosome I"/>
</dbReference>
<dbReference type="PANTHER" id="PTHR48111:SF40">
    <property type="entry name" value="PHOSPHATE REGULON TRANSCRIPTIONAL REGULATORY PROTEIN PHOB"/>
    <property type="match status" value="1"/>
</dbReference>
<evidence type="ECO:0000259" key="7">
    <source>
        <dbReference type="PROSITE" id="PS51755"/>
    </source>
</evidence>
<keyword evidence="9" id="KW-1185">Reference proteome</keyword>
<evidence type="ECO:0000256" key="3">
    <source>
        <dbReference type="ARBA" id="ARBA00023125"/>
    </source>
</evidence>
<feature type="domain" description="Response regulatory" evidence="6">
    <location>
        <begin position="49"/>
        <end position="170"/>
    </location>
</feature>
<dbReference type="PROSITE" id="PS51755">
    <property type="entry name" value="OMPR_PHOB"/>
    <property type="match status" value="1"/>
</dbReference>
<dbReference type="CDD" id="cd00383">
    <property type="entry name" value="trans_reg_C"/>
    <property type="match status" value="1"/>
</dbReference>
<dbReference type="PROSITE" id="PS50110">
    <property type="entry name" value="RESPONSE_REGULATORY"/>
    <property type="match status" value="1"/>
</dbReference>
<dbReference type="InterPro" id="IPR036388">
    <property type="entry name" value="WH-like_DNA-bd_sf"/>
</dbReference>
<feature type="domain" description="OmpR/PhoB-type" evidence="7">
    <location>
        <begin position="181"/>
        <end position="280"/>
    </location>
</feature>
<sequence length="287" mass="33064">MNQRIARNEEPANLTTIIQIQRPTSVQYVPLFEWAIGCRISREGTHTMRVAILDDEPAELRRVEQTLRQIPGTADHPWSVHCFERGEDLLRQLRRENFDLLILDWQLPDISGIALLRWTREHMESPPAVIMLTSRDAESDIVAALNSGADDYLSKPFRPNELKARVTAVLRRHGLQKSATPEVQSFNDLTFDDAELTVTRGGKPINLTEREYRLASCLFANLARPLSREYLYERFWTHEEMVSSRPLDTHIYRLRNKLGLTADRGWQLLTIYGYGYRLESVGMASDG</sequence>
<proteinExistence type="predicted"/>
<dbReference type="GO" id="GO:0003677">
    <property type="term" value="F:DNA binding"/>
    <property type="evidence" value="ECO:0007669"/>
    <property type="project" value="UniProtKB-KW"/>
</dbReference>
<name>A0ABY0U557_9PSED</name>
<feature type="DNA-binding region" description="OmpR/PhoB-type" evidence="5">
    <location>
        <begin position="181"/>
        <end position="280"/>
    </location>
</feature>
<keyword evidence="2" id="KW-0902">Two-component regulatory system</keyword>
<dbReference type="Pfam" id="PF00486">
    <property type="entry name" value="Trans_reg_C"/>
    <property type="match status" value="1"/>
</dbReference>
<evidence type="ECO:0000256" key="4">
    <source>
        <dbReference type="PROSITE-ProRule" id="PRU00169"/>
    </source>
</evidence>
<keyword evidence="1 4" id="KW-0597">Phosphoprotein</keyword>
<accession>A0ABY0U557</accession>
<keyword evidence="3 5" id="KW-0238">DNA-binding</keyword>
<evidence type="ECO:0000256" key="1">
    <source>
        <dbReference type="ARBA" id="ARBA00022553"/>
    </source>
</evidence>
<protein>
    <submittedName>
        <fullName evidence="8">DNA-binding response regulator, OmpR family, contains REC and winged-helix (WHTH) domain</fullName>
    </submittedName>
</protein>
<dbReference type="InterPro" id="IPR001789">
    <property type="entry name" value="Sig_transdc_resp-reg_receiver"/>
</dbReference>
<dbReference type="InterPro" id="IPR039420">
    <property type="entry name" value="WalR-like"/>
</dbReference>
<dbReference type="Gene3D" id="3.40.50.2300">
    <property type="match status" value="1"/>
</dbReference>
<organism evidence="8 9">
    <name type="scientific">Pseudomonas trivialis</name>
    <dbReference type="NCBI Taxonomy" id="200450"/>
    <lineage>
        <taxon>Bacteria</taxon>
        <taxon>Pseudomonadati</taxon>
        <taxon>Pseudomonadota</taxon>
        <taxon>Gammaproteobacteria</taxon>
        <taxon>Pseudomonadales</taxon>
        <taxon>Pseudomonadaceae</taxon>
        <taxon>Pseudomonas</taxon>
    </lineage>
</organism>
<feature type="modified residue" description="4-aspartylphosphate" evidence="4">
    <location>
        <position position="104"/>
    </location>
</feature>
<dbReference type="PANTHER" id="PTHR48111">
    <property type="entry name" value="REGULATOR OF RPOS"/>
    <property type="match status" value="1"/>
</dbReference>
<evidence type="ECO:0000256" key="5">
    <source>
        <dbReference type="PROSITE-ProRule" id="PRU01091"/>
    </source>
</evidence>
<reference evidence="8 9" key="1">
    <citation type="submission" date="2016-10" db="EMBL/GenBank/DDBJ databases">
        <authorList>
            <person name="Varghese N."/>
            <person name="Submissions S."/>
        </authorList>
    </citation>
    <scope>NUCLEOTIDE SEQUENCE [LARGE SCALE GENOMIC DNA]</scope>
    <source>
        <strain evidence="8 9">BS3111</strain>
    </source>
</reference>
<dbReference type="InterPro" id="IPR011006">
    <property type="entry name" value="CheY-like_superfamily"/>
</dbReference>